<gene>
    <name evidence="2" type="ORF">ABN16_04765</name>
</gene>
<dbReference type="Pfam" id="PF01381">
    <property type="entry name" value="HTH_3"/>
    <property type="match status" value="1"/>
</dbReference>
<dbReference type="Proteomes" id="UP000036000">
    <property type="component" value="Chromosome"/>
</dbReference>
<accession>A0AAC8UWG8</accession>
<dbReference type="PROSITE" id="PS50943">
    <property type="entry name" value="HTH_CROC1"/>
    <property type="match status" value="1"/>
</dbReference>
<dbReference type="InterPro" id="IPR010982">
    <property type="entry name" value="Lambda_DNA-bd_dom_sf"/>
</dbReference>
<dbReference type="SMART" id="SM00530">
    <property type="entry name" value="HTH_XRE"/>
    <property type="match status" value="1"/>
</dbReference>
<proteinExistence type="predicted"/>
<evidence type="ECO:0000313" key="2">
    <source>
        <dbReference type="EMBL" id="AKP64375.1"/>
    </source>
</evidence>
<reference evidence="2 3" key="1">
    <citation type="submission" date="2015-07" db="EMBL/GenBank/DDBJ databases">
        <title>Lactobacillus korensis/26-25/ whole genome sequencing.</title>
        <authorList>
            <person name="Kim M.K."/>
            <person name="Im W.-T."/>
            <person name="Srinivasan S."/>
            <person name="Lee J.-J."/>
        </authorList>
    </citation>
    <scope>NUCLEOTIDE SEQUENCE [LARGE SCALE GENOMIC DNA]</scope>
    <source>
        <strain evidence="2 3">26-25</strain>
    </source>
</reference>
<organism evidence="2 3">
    <name type="scientific">Levilactobacillus koreensis</name>
    <dbReference type="NCBI Taxonomy" id="637971"/>
    <lineage>
        <taxon>Bacteria</taxon>
        <taxon>Bacillati</taxon>
        <taxon>Bacillota</taxon>
        <taxon>Bacilli</taxon>
        <taxon>Lactobacillales</taxon>
        <taxon>Lactobacillaceae</taxon>
        <taxon>Levilactobacillus</taxon>
    </lineage>
</organism>
<dbReference type="AlphaFoldDB" id="A0AAC8UWG8"/>
<dbReference type="KEGG" id="lko:ABN16_04765"/>
<dbReference type="EMBL" id="CP012033">
    <property type="protein sequence ID" value="AKP64375.1"/>
    <property type="molecule type" value="Genomic_DNA"/>
</dbReference>
<dbReference type="InterPro" id="IPR001387">
    <property type="entry name" value="Cro/C1-type_HTH"/>
</dbReference>
<sequence>MDIKKFVAQRKALRLSQVKLSAGICTQATLSKFERQGRVPSLAILEQLCARLGLTVDDLNETQATSVTKMRDRLDKIEKQLMMEDYRAVLQSLDEIDETKINAIPLKMQFYYLRGMLNSLINKGPDDVLFDFSRILNGFDEKHETIFTQLAYVGSGVMYGRREQPEKAKFYFTKTHRYVRQALADSRAAAGNDYLRLLTLLFYTAEFYALSGDFATSNDLINAGVLLCSDKHVTYYLPRLKFLAAENAITQHQDADAIQRLMNEALAFARINHNEVVEVKVAALRSRYEKQAESESE</sequence>
<dbReference type="GO" id="GO:0003677">
    <property type="term" value="F:DNA binding"/>
    <property type="evidence" value="ECO:0007669"/>
    <property type="project" value="InterPro"/>
</dbReference>
<dbReference type="RefSeq" id="WP_048733355.1">
    <property type="nucleotide sequence ID" value="NZ_CP012033.1"/>
</dbReference>
<keyword evidence="3" id="KW-1185">Reference proteome</keyword>
<dbReference type="Gene3D" id="1.25.40.10">
    <property type="entry name" value="Tetratricopeptide repeat domain"/>
    <property type="match status" value="1"/>
</dbReference>
<dbReference type="CDD" id="cd00093">
    <property type="entry name" value="HTH_XRE"/>
    <property type="match status" value="1"/>
</dbReference>
<evidence type="ECO:0000259" key="1">
    <source>
        <dbReference type="PROSITE" id="PS50943"/>
    </source>
</evidence>
<dbReference type="SUPFAM" id="SSF47413">
    <property type="entry name" value="lambda repressor-like DNA-binding domains"/>
    <property type="match status" value="1"/>
</dbReference>
<feature type="domain" description="HTH cro/C1-type" evidence="1">
    <location>
        <begin position="10"/>
        <end position="59"/>
    </location>
</feature>
<evidence type="ECO:0000313" key="3">
    <source>
        <dbReference type="Proteomes" id="UP000036000"/>
    </source>
</evidence>
<name>A0AAC8UWG8_9LACO</name>
<dbReference type="InterPro" id="IPR011990">
    <property type="entry name" value="TPR-like_helical_dom_sf"/>
</dbReference>
<protein>
    <submittedName>
        <fullName evidence="2">XRE family transcriptional regulator</fullName>
    </submittedName>
</protein>